<feature type="region of interest" description="Disordered" evidence="6">
    <location>
        <begin position="862"/>
        <end position="969"/>
    </location>
</feature>
<name>A0A016V3Q9_9BILA</name>
<dbReference type="PANTHER" id="PTHR10083">
    <property type="entry name" value="KUNITZ-TYPE PROTEASE INHIBITOR-RELATED"/>
    <property type="match status" value="1"/>
</dbReference>
<dbReference type="SUPFAM" id="SSF57362">
    <property type="entry name" value="BPTI-like"/>
    <property type="match status" value="2"/>
</dbReference>
<dbReference type="EMBL" id="JARK01001355">
    <property type="protein sequence ID" value="EYC21632.1"/>
    <property type="molecule type" value="Genomic_DNA"/>
</dbReference>
<accession>A0A016V3Q9</accession>
<evidence type="ECO:0000256" key="4">
    <source>
        <dbReference type="ARBA" id="ARBA00022900"/>
    </source>
</evidence>
<dbReference type="PROSITE" id="PS00280">
    <property type="entry name" value="BPTI_KUNITZ_1"/>
    <property type="match status" value="1"/>
</dbReference>
<feature type="compositionally biased region" description="Low complexity" evidence="6">
    <location>
        <begin position="302"/>
        <end position="322"/>
    </location>
</feature>
<evidence type="ECO:0000256" key="1">
    <source>
        <dbReference type="ARBA" id="ARBA00004613"/>
    </source>
</evidence>
<evidence type="ECO:0000259" key="7">
    <source>
        <dbReference type="PROSITE" id="PS50279"/>
    </source>
</evidence>
<feature type="domain" description="BPTI/Kunitz inhibitor" evidence="7">
    <location>
        <begin position="83"/>
        <end position="133"/>
    </location>
</feature>
<dbReference type="InterPro" id="IPR002223">
    <property type="entry name" value="Kunitz_BPTI"/>
</dbReference>
<dbReference type="FunFam" id="4.10.410.10:FF:000020">
    <property type="entry name" value="Collagen, type VI, alpha 3"/>
    <property type="match status" value="1"/>
</dbReference>
<dbReference type="GO" id="GO:0005615">
    <property type="term" value="C:extracellular space"/>
    <property type="evidence" value="ECO:0007669"/>
    <property type="project" value="TreeGrafter"/>
</dbReference>
<feature type="compositionally biased region" description="Pro residues" evidence="6">
    <location>
        <begin position="791"/>
        <end position="801"/>
    </location>
</feature>
<dbReference type="Gene3D" id="4.10.410.10">
    <property type="entry name" value="Pancreatic trypsin inhibitor Kunitz domain"/>
    <property type="match status" value="2"/>
</dbReference>
<gene>
    <name evidence="8" type="primary">Acey_s0019.g3934</name>
    <name evidence="8" type="ORF">Y032_0019g3934</name>
</gene>
<keyword evidence="4" id="KW-0722">Serine protease inhibitor</keyword>
<feature type="compositionally biased region" description="Low complexity" evidence="6">
    <location>
        <begin position="370"/>
        <end position="390"/>
    </location>
</feature>
<proteinExistence type="predicted"/>
<evidence type="ECO:0000313" key="9">
    <source>
        <dbReference type="Proteomes" id="UP000024635"/>
    </source>
</evidence>
<evidence type="ECO:0000256" key="3">
    <source>
        <dbReference type="ARBA" id="ARBA00022690"/>
    </source>
</evidence>
<feature type="region of interest" description="Disordered" evidence="6">
    <location>
        <begin position="989"/>
        <end position="1008"/>
    </location>
</feature>
<dbReference type="SMART" id="SM00131">
    <property type="entry name" value="KU"/>
    <property type="match status" value="2"/>
</dbReference>
<dbReference type="Proteomes" id="UP000024635">
    <property type="component" value="Unassembled WGS sequence"/>
</dbReference>
<dbReference type="InterPro" id="IPR050098">
    <property type="entry name" value="TFPI/VKTCI-like"/>
</dbReference>
<dbReference type="Pfam" id="PF00014">
    <property type="entry name" value="Kunitz_BPTI"/>
    <property type="match status" value="2"/>
</dbReference>
<feature type="compositionally biased region" description="Polar residues" evidence="6">
    <location>
        <begin position="224"/>
        <end position="266"/>
    </location>
</feature>
<comment type="subcellular location">
    <subcellularLocation>
        <location evidence="1">Secreted</location>
    </subcellularLocation>
</comment>
<feature type="region of interest" description="Disordered" evidence="6">
    <location>
        <begin position="651"/>
        <end position="805"/>
    </location>
</feature>
<keyword evidence="9" id="KW-1185">Reference proteome</keyword>
<feature type="compositionally biased region" description="Polar residues" evidence="6">
    <location>
        <begin position="721"/>
        <end position="736"/>
    </location>
</feature>
<dbReference type="GO" id="GO:0004867">
    <property type="term" value="F:serine-type endopeptidase inhibitor activity"/>
    <property type="evidence" value="ECO:0007669"/>
    <property type="project" value="UniProtKB-KW"/>
</dbReference>
<dbReference type="PROSITE" id="PS50279">
    <property type="entry name" value="BPTI_KUNITZ_2"/>
    <property type="match status" value="2"/>
</dbReference>
<dbReference type="CDD" id="cd00109">
    <property type="entry name" value="Kunitz-type"/>
    <property type="match status" value="2"/>
</dbReference>
<feature type="compositionally biased region" description="Polar residues" evidence="6">
    <location>
        <begin position="651"/>
        <end position="713"/>
    </location>
</feature>
<evidence type="ECO:0000256" key="5">
    <source>
        <dbReference type="ARBA" id="ARBA00023157"/>
    </source>
</evidence>
<dbReference type="PRINTS" id="PR00759">
    <property type="entry name" value="BASICPTASE"/>
</dbReference>
<comment type="caution">
    <text evidence="8">The sequence shown here is derived from an EMBL/GenBank/DDBJ whole genome shotgun (WGS) entry which is preliminary data.</text>
</comment>
<feature type="compositionally biased region" description="Polar residues" evidence="6">
    <location>
        <begin position="391"/>
        <end position="405"/>
    </location>
</feature>
<dbReference type="PANTHER" id="PTHR10083:SF381">
    <property type="entry name" value="BPTI_KUNITZ INHIBITOR DOMAIN-CONTAINING PROTEIN"/>
    <property type="match status" value="1"/>
</dbReference>
<feature type="compositionally biased region" description="Acidic residues" evidence="6">
    <location>
        <begin position="862"/>
        <end position="882"/>
    </location>
</feature>
<organism evidence="8 9">
    <name type="scientific">Ancylostoma ceylanicum</name>
    <dbReference type="NCBI Taxonomy" id="53326"/>
    <lineage>
        <taxon>Eukaryota</taxon>
        <taxon>Metazoa</taxon>
        <taxon>Ecdysozoa</taxon>
        <taxon>Nematoda</taxon>
        <taxon>Chromadorea</taxon>
        <taxon>Rhabditida</taxon>
        <taxon>Rhabditina</taxon>
        <taxon>Rhabditomorpha</taxon>
        <taxon>Strongyloidea</taxon>
        <taxon>Ancylostomatidae</taxon>
        <taxon>Ancylostomatinae</taxon>
        <taxon>Ancylostoma</taxon>
    </lineage>
</organism>
<reference evidence="9" key="1">
    <citation type="journal article" date="2015" name="Nat. Genet.">
        <title>The genome and transcriptome of the zoonotic hookworm Ancylostoma ceylanicum identify infection-specific gene families.</title>
        <authorList>
            <person name="Schwarz E.M."/>
            <person name="Hu Y."/>
            <person name="Antoshechkin I."/>
            <person name="Miller M.M."/>
            <person name="Sternberg P.W."/>
            <person name="Aroian R.V."/>
        </authorList>
    </citation>
    <scope>NUCLEOTIDE SEQUENCE</scope>
    <source>
        <strain evidence="9">HY135</strain>
    </source>
</reference>
<feature type="compositionally biased region" description="Polar residues" evidence="6">
    <location>
        <begin position="323"/>
        <end position="365"/>
    </location>
</feature>
<keyword evidence="2" id="KW-0964">Secreted</keyword>
<feature type="compositionally biased region" description="Low complexity" evidence="6">
    <location>
        <begin position="883"/>
        <end position="905"/>
    </location>
</feature>
<keyword evidence="3" id="KW-0646">Protease inhibitor</keyword>
<dbReference type="InterPro" id="IPR036880">
    <property type="entry name" value="Kunitz_BPTI_sf"/>
</dbReference>
<feature type="region of interest" description="Disordered" evidence="6">
    <location>
        <begin position="188"/>
        <end position="440"/>
    </location>
</feature>
<evidence type="ECO:0000256" key="2">
    <source>
        <dbReference type="ARBA" id="ARBA00022525"/>
    </source>
</evidence>
<sequence>MLLILLLIAASHAQEQLSNPRCNLMMDRGTCVQFTIQWYYDRWDHRCRRFHYGGCEGNENRFSTLEECSAACNYSPPSNRDRCFQPHDPGDCDNDIERWFFDMNKKQCVCSWWTGCGGNSNLFYSYNHCMFFCGEYAEHGPGIDEKYWGSKNRSSMSQASLAIFSQSGSTYPAQSQQQFVDRSQSYQQVGQSQQQYPDRSQSYHQAAQHQQNYPDRSQYDHQVAQPQQTYQDRSQSYHQVAQPQQTYQDRSQPYHQATQHQQNYPDRSQYDHQVAQQQQTYQDRSQSYHQTAQPQQDYSDRSQSYHQTAQQQQTYQDRSQSYHQTAQPQQDYSDRSQSYHQTAQPQQNYQDRSQSYHQTAQPQQDYSDRSQSYHQVAQSQQQNYQDRSQSYHQVGQSSQDHSQAVGQGGQVHQDRENYPVGDHPYPARSQSYHQNGAYGQHNQEQIARDNFEQALRRESDDQQSRYQQFNTPNGQTVIITRNGPGYRDQRVEHHEWRQNAQPSSRFSEFRSSTSHSSTSHSHFHHSDSSHGFYHRTGWFNSTSPRARGERIYRYDSGPVTKTHPNGTITINRQTIYIAENRQPRMRLVQHLPGLVEFTRITPPPPFLTMIPPAVRRKLKKLKKMKVPPRVINPVPTQPASFARVRNETSYRWSQSTARMRNETSQRWSQSTARVHYETSGSWNHSTGRTRNETVPHQANNYATRYRNQTGSNRRPQHANRKQQAVNRNVASQGTTENRSRPQRPTMAPPTRPPTSAQPIVPHGHQHDNSRRIQQQIQSIPSTAPTRIQEVTPPPTRQPSPTQPQQIRQVEVQNVILDAGRIFQSSPLPTSRVEAEPIEITRPIVTSVPVTKVDFDEVLALESQYDDDYEEPADEPLEPEEGTVESTTERPTSTSTTETSMTFPSSGTTLAPIVLPPPDYNANSYDDRSANVIPGDTAQPVALVPPPRSPEPETTEESTEEAEKRLNVLPPTPAPTIIIIQSKPSPWTPIVLPAEDQTSSTQMTVGEDYTENVEFDIQTVGVDG</sequence>
<feature type="domain" description="BPTI/Kunitz inhibitor" evidence="7">
    <location>
        <begin position="22"/>
        <end position="72"/>
    </location>
</feature>
<evidence type="ECO:0000256" key="6">
    <source>
        <dbReference type="SAM" id="MobiDB-lite"/>
    </source>
</evidence>
<feature type="region of interest" description="Disordered" evidence="6">
    <location>
        <begin position="494"/>
        <end position="534"/>
    </location>
</feature>
<protein>
    <recommendedName>
        <fullName evidence="7">BPTI/Kunitz inhibitor domain-containing protein</fullName>
    </recommendedName>
</protein>
<feature type="compositionally biased region" description="Low complexity" evidence="6">
    <location>
        <begin position="188"/>
        <end position="213"/>
    </location>
</feature>
<feature type="compositionally biased region" description="Low complexity" evidence="6">
    <location>
        <begin position="503"/>
        <end position="520"/>
    </location>
</feature>
<keyword evidence="5" id="KW-1015">Disulfide bond</keyword>
<dbReference type="InterPro" id="IPR020901">
    <property type="entry name" value="Prtase_inh_Kunz-CS"/>
</dbReference>
<dbReference type="AlphaFoldDB" id="A0A016V3Q9"/>
<evidence type="ECO:0000313" key="8">
    <source>
        <dbReference type="EMBL" id="EYC21632.1"/>
    </source>
</evidence>
<dbReference type="OrthoDB" id="196393at2759"/>
<feature type="compositionally biased region" description="Low complexity" evidence="6">
    <location>
        <begin position="276"/>
        <end position="288"/>
    </location>
</feature>